<dbReference type="KEGG" id="fho:H9Q81_06895"/>
<dbReference type="InterPro" id="IPR022998">
    <property type="entry name" value="ThiamineP_synth_TenI"/>
</dbReference>
<feature type="binding site" evidence="9">
    <location>
        <position position="72"/>
    </location>
    <ligand>
        <name>4-amino-2-methyl-5-(diphosphooxymethyl)pyrimidine</name>
        <dbReference type="ChEBI" id="CHEBI:57841"/>
    </ligand>
</feature>
<dbReference type="PANTHER" id="PTHR20857:SF23">
    <property type="entry name" value="THIAMINE BIOSYNTHETIC BIFUNCTIONAL ENZYME"/>
    <property type="match status" value="1"/>
</dbReference>
<protein>
    <recommendedName>
        <fullName evidence="9">Thiamine-phosphate synthase</fullName>
        <shortName evidence="9">TP synthase</shortName>
        <shortName evidence="9">TPS</shortName>
        <ecNumber evidence="9">2.5.1.3</ecNumber>
    </recommendedName>
    <alternativeName>
        <fullName evidence="9">Thiamine-phosphate pyrophosphorylase</fullName>
        <shortName evidence="9">TMP pyrophosphorylase</shortName>
        <shortName evidence="9">TMP-PPase</shortName>
    </alternativeName>
</protein>
<dbReference type="GO" id="GO:0009228">
    <property type="term" value="P:thiamine biosynthetic process"/>
    <property type="evidence" value="ECO:0007669"/>
    <property type="project" value="UniProtKB-KW"/>
</dbReference>
<sequence>MKLNKEDLLLYAVTDRKWLHGKSLKSQVEESLKGGVTCVQLREKYMKEEDFYLEALEIKELCKKYSCPFIINDNVGVAIKCGADGVHVGQDDMVASCVREIIGQDKILGVSVQTVEQAIKAEKMGADYIGVGAVFSTDSKDDAKYVDKETLKAICKNINIPVIAIGGISKDNILELAGTGIVGIAVISAIYGEKNICQATEHLKKATENMLEVK</sequence>
<evidence type="ECO:0000256" key="10">
    <source>
        <dbReference type="RuleBase" id="RU003826"/>
    </source>
</evidence>
<dbReference type="GO" id="GO:0009229">
    <property type="term" value="P:thiamine diphosphate biosynthetic process"/>
    <property type="evidence" value="ECO:0007669"/>
    <property type="project" value="UniProtKB-UniRule"/>
</dbReference>
<dbReference type="GO" id="GO:0005737">
    <property type="term" value="C:cytoplasm"/>
    <property type="evidence" value="ECO:0007669"/>
    <property type="project" value="TreeGrafter"/>
</dbReference>
<evidence type="ECO:0000256" key="11">
    <source>
        <dbReference type="RuleBase" id="RU004253"/>
    </source>
</evidence>
<evidence type="ECO:0000256" key="3">
    <source>
        <dbReference type="ARBA" id="ARBA00022723"/>
    </source>
</evidence>
<feature type="domain" description="Thiamine phosphate synthase/TenI" evidence="12">
    <location>
        <begin position="10"/>
        <end position="190"/>
    </location>
</feature>
<feature type="binding site" evidence="9">
    <location>
        <begin position="137"/>
        <end position="139"/>
    </location>
    <ligand>
        <name>2-[(2R,5Z)-2-carboxy-4-methylthiazol-5(2H)-ylidene]ethyl phosphate</name>
        <dbReference type="ChEBI" id="CHEBI:62899"/>
    </ligand>
</feature>
<feature type="binding site" evidence="9">
    <location>
        <position position="73"/>
    </location>
    <ligand>
        <name>Mg(2+)</name>
        <dbReference type="ChEBI" id="CHEBI:18420"/>
    </ligand>
</feature>
<dbReference type="NCBIfam" id="TIGR00693">
    <property type="entry name" value="thiE"/>
    <property type="match status" value="1"/>
</dbReference>
<feature type="binding site" evidence="9">
    <location>
        <position position="140"/>
    </location>
    <ligand>
        <name>4-amino-2-methyl-5-(diphosphooxymethyl)pyrimidine</name>
        <dbReference type="ChEBI" id="CHEBI:57841"/>
    </ligand>
</feature>
<comment type="similarity">
    <text evidence="9 10">Belongs to the thiamine-phosphate synthase family.</text>
</comment>
<keyword evidence="3 9" id="KW-0479">Metal-binding</keyword>
<keyword evidence="4 9" id="KW-0460">Magnesium</keyword>
<dbReference type="UniPathway" id="UPA00060">
    <property type="reaction ID" value="UER00141"/>
</dbReference>
<evidence type="ECO:0000256" key="8">
    <source>
        <dbReference type="ARBA" id="ARBA00047883"/>
    </source>
</evidence>
<name>A0A7G9GV63_9FUSO</name>
<comment type="cofactor">
    <cofactor evidence="9">
        <name>Mg(2+)</name>
        <dbReference type="ChEBI" id="CHEBI:18420"/>
    </cofactor>
    <text evidence="9">Binds 1 Mg(2+) ion per subunit.</text>
</comment>
<comment type="catalytic activity">
    <reaction evidence="8 9 10">
        <text>2-[(2R,5Z)-2-carboxy-4-methylthiazol-5(2H)-ylidene]ethyl phosphate + 4-amino-2-methyl-5-(diphosphooxymethyl)pyrimidine + 2 H(+) = thiamine phosphate + CO2 + diphosphate</text>
        <dbReference type="Rhea" id="RHEA:47844"/>
        <dbReference type="ChEBI" id="CHEBI:15378"/>
        <dbReference type="ChEBI" id="CHEBI:16526"/>
        <dbReference type="ChEBI" id="CHEBI:33019"/>
        <dbReference type="ChEBI" id="CHEBI:37575"/>
        <dbReference type="ChEBI" id="CHEBI:57841"/>
        <dbReference type="ChEBI" id="CHEBI:62899"/>
        <dbReference type="EC" id="2.5.1.3"/>
    </reaction>
</comment>
<dbReference type="PANTHER" id="PTHR20857">
    <property type="entry name" value="THIAMINE-PHOSPHATE PYROPHOSPHORYLASE"/>
    <property type="match status" value="1"/>
</dbReference>
<evidence type="ECO:0000313" key="14">
    <source>
        <dbReference type="Proteomes" id="UP000515913"/>
    </source>
</evidence>
<evidence type="ECO:0000256" key="6">
    <source>
        <dbReference type="ARBA" id="ARBA00047334"/>
    </source>
</evidence>
<accession>A0A7G9GV63</accession>
<feature type="binding site" evidence="9">
    <location>
        <begin position="187"/>
        <end position="188"/>
    </location>
    <ligand>
        <name>2-[(2R,5Z)-2-carboxy-4-methylthiazol-5(2H)-ylidene]ethyl phosphate</name>
        <dbReference type="ChEBI" id="CHEBI:62899"/>
    </ligand>
</feature>
<evidence type="ECO:0000313" key="13">
    <source>
        <dbReference type="EMBL" id="QNM14695.1"/>
    </source>
</evidence>
<evidence type="ECO:0000256" key="2">
    <source>
        <dbReference type="ARBA" id="ARBA00022679"/>
    </source>
</evidence>
<evidence type="ECO:0000256" key="7">
    <source>
        <dbReference type="ARBA" id="ARBA00047851"/>
    </source>
</evidence>
<dbReference type="GO" id="GO:0004789">
    <property type="term" value="F:thiamine-phosphate diphosphorylase activity"/>
    <property type="evidence" value="ECO:0007669"/>
    <property type="project" value="UniProtKB-UniRule"/>
</dbReference>
<keyword evidence="2 9" id="KW-0808">Transferase</keyword>
<dbReference type="SUPFAM" id="SSF51391">
    <property type="entry name" value="Thiamin phosphate synthase"/>
    <property type="match status" value="1"/>
</dbReference>
<evidence type="ECO:0000256" key="5">
    <source>
        <dbReference type="ARBA" id="ARBA00022977"/>
    </source>
</evidence>
<evidence type="ECO:0000256" key="1">
    <source>
        <dbReference type="ARBA" id="ARBA00005165"/>
    </source>
</evidence>
<gene>
    <name evidence="9 13" type="primary">thiE</name>
    <name evidence="13" type="ORF">H9Q81_06895</name>
</gene>
<dbReference type="GO" id="GO:0000287">
    <property type="term" value="F:magnesium ion binding"/>
    <property type="evidence" value="ECO:0007669"/>
    <property type="project" value="UniProtKB-UniRule"/>
</dbReference>
<keyword evidence="14" id="KW-1185">Reference proteome</keyword>
<proteinExistence type="inferred from homology"/>
<dbReference type="HAMAP" id="MF_00097">
    <property type="entry name" value="TMP_synthase"/>
    <property type="match status" value="1"/>
</dbReference>
<evidence type="ECO:0000256" key="4">
    <source>
        <dbReference type="ARBA" id="ARBA00022842"/>
    </source>
</evidence>
<dbReference type="AlphaFoldDB" id="A0A7G9GV63"/>
<dbReference type="EC" id="2.5.1.3" evidence="9"/>
<dbReference type="Gene3D" id="3.20.20.70">
    <property type="entry name" value="Aldolase class I"/>
    <property type="match status" value="1"/>
</dbReference>
<comment type="catalytic activity">
    <reaction evidence="6 9 10">
        <text>4-methyl-5-(2-phosphooxyethyl)-thiazole + 4-amino-2-methyl-5-(diphosphooxymethyl)pyrimidine + H(+) = thiamine phosphate + diphosphate</text>
        <dbReference type="Rhea" id="RHEA:22328"/>
        <dbReference type="ChEBI" id="CHEBI:15378"/>
        <dbReference type="ChEBI" id="CHEBI:33019"/>
        <dbReference type="ChEBI" id="CHEBI:37575"/>
        <dbReference type="ChEBI" id="CHEBI:57841"/>
        <dbReference type="ChEBI" id="CHEBI:58296"/>
        <dbReference type="EC" id="2.5.1.3"/>
    </reaction>
</comment>
<dbReference type="CDD" id="cd00564">
    <property type="entry name" value="TMP_TenI"/>
    <property type="match status" value="1"/>
</dbReference>
<dbReference type="InterPro" id="IPR034291">
    <property type="entry name" value="TMP_synthase"/>
</dbReference>
<reference evidence="13 14" key="1">
    <citation type="submission" date="2020-08" db="EMBL/GenBank/DDBJ databases">
        <authorList>
            <person name="Liu C."/>
            <person name="Sun Q."/>
        </authorList>
    </citation>
    <scope>NUCLEOTIDE SEQUENCE [LARGE SCALE GENOMIC DNA]</scope>
    <source>
        <strain evidence="13 14">NSJ-57</strain>
    </source>
</reference>
<feature type="binding site" evidence="9">
    <location>
        <position position="111"/>
    </location>
    <ligand>
        <name>4-amino-2-methyl-5-(diphosphooxymethyl)pyrimidine</name>
        <dbReference type="ChEBI" id="CHEBI:57841"/>
    </ligand>
</feature>
<dbReference type="Pfam" id="PF02581">
    <property type="entry name" value="TMP-TENI"/>
    <property type="match status" value="1"/>
</dbReference>
<dbReference type="InterPro" id="IPR013785">
    <property type="entry name" value="Aldolase_TIM"/>
</dbReference>
<evidence type="ECO:0000256" key="9">
    <source>
        <dbReference type="HAMAP-Rule" id="MF_00097"/>
    </source>
</evidence>
<comment type="pathway">
    <text evidence="1 9 11">Cofactor biosynthesis; thiamine diphosphate biosynthesis; thiamine phosphate from 4-amino-2-methyl-5-diphosphomethylpyrimidine and 4-methyl-5-(2-phosphoethyl)-thiazole: step 1/1.</text>
</comment>
<dbReference type="Proteomes" id="UP000515913">
    <property type="component" value="Chromosome"/>
</dbReference>
<comment type="function">
    <text evidence="9">Condenses 4-methyl-5-(beta-hydroxyethyl)thiazole monophosphate (THZ-P) and 2-methyl-4-amino-5-hydroxymethyl pyrimidine pyrophosphate (HMP-PP) to form thiamine monophosphate (TMP).</text>
</comment>
<feature type="binding site" evidence="9">
    <location>
        <position position="167"/>
    </location>
    <ligand>
        <name>2-[(2R,5Z)-2-carboxy-4-methylthiazol-5(2H)-ylidene]ethyl phosphate</name>
        <dbReference type="ChEBI" id="CHEBI:62899"/>
    </ligand>
</feature>
<dbReference type="EMBL" id="CP060637">
    <property type="protein sequence ID" value="QNM14695.1"/>
    <property type="molecule type" value="Genomic_DNA"/>
</dbReference>
<dbReference type="FunFam" id="3.20.20.70:FF:000096">
    <property type="entry name" value="Thiamine-phosphate synthase"/>
    <property type="match status" value="1"/>
</dbReference>
<feature type="binding site" evidence="9">
    <location>
        <begin position="40"/>
        <end position="44"/>
    </location>
    <ligand>
        <name>4-amino-2-methyl-5-(diphosphooxymethyl)pyrimidine</name>
        <dbReference type="ChEBI" id="CHEBI:57841"/>
    </ligand>
</feature>
<organism evidence="13 14">
    <name type="scientific">Fusobacterium hominis</name>
    <dbReference type="NCBI Taxonomy" id="2764326"/>
    <lineage>
        <taxon>Bacteria</taxon>
        <taxon>Fusobacteriati</taxon>
        <taxon>Fusobacteriota</taxon>
        <taxon>Fusobacteriia</taxon>
        <taxon>Fusobacteriales</taxon>
        <taxon>Fusobacteriaceae</taxon>
        <taxon>Fusobacterium</taxon>
    </lineage>
</organism>
<evidence type="ECO:0000259" key="12">
    <source>
        <dbReference type="Pfam" id="PF02581"/>
    </source>
</evidence>
<comment type="catalytic activity">
    <reaction evidence="7 9 10">
        <text>2-(2-carboxy-4-methylthiazol-5-yl)ethyl phosphate + 4-amino-2-methyl-5-(diphosphooxymethyl)pyrimidine + 2 H(+) = thiamine phosphate + CO2 + diphosphate</text>
        <dbReference type="Rhea" id="RHEA:47848"/>
        <dbReference type="ChEBI" id="CHEBI:15378"/>
        <dbReference type="ChEBI" id="CHEBI:16526"/>
        <dbReference type="ChEBI" id="CHEBI:33019"/>
        <dbReference type="ChEBI" id="CHEBI:37575"/>
        <dbReference type="ChEBI" id="CHEBI:57841"/>
        <dbReference type="ChEBI" id="CHEBI:62890"/>
        <dbReference type="EC" id="2.5.1.3"/>
    </reaction>
</comment>
<keyword evidence="5 9" id="KW-0784">Thiamine biosynthesis</keyword>
<dbReference type="InterPro" id="IPR036206">
    <property type="entry name" value="ThiamineP_synth_sf"/>
</dbReference>
<feature type="binding site" evidence="9">
    <location>
        <position position="92"/>
    </location>
    <ligand>
        <name>Mg(2+)</name>
        <dbReference type="ChEBI" id="CHEBI:18420"/>
    </ligand>
</feature>
<dbReference type="RefSeq" id="WP_187422686.1">
    <property type="nucleotide sequence ID" value="NZ_CP060637.1"/>
</dbReference>